<accession>A0A1L8DYK2</accession>
<sequence length="412" mass="48421">MPEHELTEAIPTWLTAKYFEDFLKKYEKDENLKVISTKFTDVTGKGEHYASVMWRAALEVKSSKSPVPQKRSYVVKSVYEDPEKNSMFAMYGIYKREIEMYEKISVEIAKVLKSIGDNTQLFPEALHHDYEREVLVFEDLSLRGFRNVDRRLRLDLHQAKMVMEKLAKMHAATAKMEEKNPGMFAHYNQSIFNRSATAFVEFFLMHLEIFIEELATWEDYKQYAPKLRNLLKDFNERASQVFDPSKDFMNVLIHGDLWTNNIMFTFDEKNRATDLLFVDLQFSSWTSPVVDILYFAHNSLKEDLRQENIPELIQYYHTHLCTLLKKLDYKKKVPTLREMHVMLLEKGFMAFLAGVVMQPIMLVEDSTNADMDTLISESDAAKQFKRNLYRNPKTKTAVKYLLPFLDQRGLLD</sequence>
<keyword evidence="2" id="KW-0808">Transferase</keyword>
<organism evidence="2">
    <name type="scientific">Nyssomyia neivai</name>
    <dbReference type="NCBI Taxonomy" id="330878"/>
    <lineage>
        <taxon>Eukaryota</taxon>
        <taxon>Metazoa</taxon>
        <taxon>Ecdysozoa</taxon>
        <taxon>Arthropoda</taxon>
        <taxon>Hexapoda</taxon>
        <taxon>Insecta</taxon>
        <taxon>Pterygota</taxon>
        <taxon>Neoptera</taxon>
        <taxon>Endopterygota</taxon>
        <taxon>Diptera</taxon>
        <taxon>Nematocera</taxon>
        <taxon>Psychodoidea</taxon>
        <taxon>Psychodidae</taxon>
        <taxon>Nyssomyia</taxon>
    </lineage>
</organism>
<dbReference type="PANTHER" id="PTHR11012">
    <property type="entry name" value="PROTEIN KINASE-LIKE DOMAIN-CONTAINING"/>
    <property type="match status" value="1"/>
</dbReference>
<evidence type="ECO:0000259" key="1">
    <source>
        <dbReference type="SMART" id="SM00587"/>
    </source>
</evidence>
<dbReference type="Pfam" id="PF02958">
    <property type="entry name" value="EcKL"/>
    <property type="match status" value="1"/>
</dbReference>
<dbReference type="Gene3D" id="3.90.1200.10">
    <property type="match status" value="1"/>
</dbReference>
<dbReference type="InterPro" id="IPR011009">
    <property type="entry name" value="Kinase-like_dom_sf"/>
</dbReference>
<protein>
    <submittedName>
        <fullName evidence="2">Putative ecdysteroid kinase</fullName>
    </submittedName>
</protein>
<dbReference type="InterPro" id="IPR004119">
    <property type="entry name" value="EcKL"/>
</dbReference>
<reference evidence="2" key="1">
    <citation type="submission" date="2016-12" db="EMBL/GenBank/DDBJ databases">
        <title>An insight into the sialome and mialome of the sand fly, Nyssomyia neivai.</title>
        <authorList>
            <person name="Sebastian V."/>
            <person name="Goulart T.M."/>
            <person name="Oliveira W."/>
            <person name="Calvo E."/>
            <person name="Oliveira L.F."/>
            <person name="Pinto M.C."/>
            <person name="Rosselino A.M."/>
            <person name="Ribeiro J.M."/>
        </authorList>
    </citation>
    <scope>NUCLEOTIDE SEQUENCE</scope>
</reference>
<name>A0A1L8DYK2_9DIPT</name>
<dbReference type="AlphaFoldDB" id="A0A1L8DYK2"/>
<evidence type="ECO:0000313" key="2">
    <source>
        <dbReference type="EMBL" id="JAV11499.1"/>
    </source>
</evidence>
<dbReference type="InterPro" id="IPR015897">
    <property type="entry name" value="CHK_kinase-like"/>
</dbReference>
<proteinExistence type="predicted"/>
<dbReference type="SUPFAM" id="SSF56112">
    <property type="entry name" value="Protein kinase-like (PK-like)"/>
    <property type="match status" value="1"/>
</dbReference>
<dbReference type="GO" id="GO:0016301">
    <property type="term" value="F:kinase activity"/>
    <property type="evidence" value="ECO:0007669"/>
    <property type="project" value="UniProtKB-KW"/>
</dbReference>
<feature type="domain" description="CHK kinase-like" evidence="1">
    <location>
        <begin position="135"/>
        <end position="326"/>
    </location>
</feature>
<dbReference type="PANTHER" id="PTHR11012:SF13">
    <property type="entry name" value="CHK KINASE-LIKE DOMAIN-CONTAINING PROTEIN-RELATED"/>
    <property type="match status" value="1"/>
</dbReference>
<keyword evidence="2" id="KW-0418">Kinase</keyword>
<dbReference type="EMBL" id="GFDF01002585">
    <property type="protein sequence ID" value="JAV11499.1"/>
    <property type="molecule type" value="Transcribed_RNA"/>
</dbReference>
<dbReference type="SMART" id="SM00587">
    <property type="entry name" value="CHK"/>
    <property type="match status" value="1"/>
</dbReference>